<sequence>MTGQYGLIYRLLFFYIEPISALGGAYLTHFTPQKYYSIVLPSSSYTTSPLLMTTELQLALTNLASSYVYFTIMEAVLLRVTNDRNVWRVAILGMLVNDLIHLWGLWVARGDLGWDFGRYGDWETWVPTYVPLGLRVAFLVGWDGWSGGDENVKKNV</sequence>
<accession>A0AAV9WU37</accession>
<evidence type="ECO:0000259" key="2">
    <source>
        <dbReference type="Pfam" id="PF24803"/>
    </source>
</evidence>
<name>A0AAV9WU37_9PEZI</name>
<dbReference type="PANTHER" id="PTHR37019">
    <property type="entry name" value="CHROMOSOME 1, WHOLE GENOME SHOTGUN SEQUENCE"/>
    <property type="match status" value="1"/>
</dbReference>
<dbReference type="AlphaFoldDB" id="A0AAV9WU37"/>
<organism evidence="3 4">
    <name type="scientific">Orbilia ellipsospora</name>
    <dbReference type="NCBI Taxonomy" id="2528407"/>
    <lineage>
        <taxon>Eukaryota</taxon>
        <taxon>Fungi</taxon>
        <taxon>Dikarya</taxon>
        <taxon>Ascomycota</taxon>
        <taxon>Pezizomycotina</taxon>
        <taxon>Orbiliomycetes</taxon>
        <taxon>Orbiliales</taxon>
        <taxon>Orbiliaceae</taxon>
        <taxon>Orbilia</taxon>
    </lineage>
</organism>
<reference evidence="3 4" key="1">
    <citation type="submission" date="2019-10" db="EMBL/GenBank/DDBJ databases">
        <authorList>
            <person name="Palmer J.M."/>
        </authorList>
    </citation>
    <scope>NUCLEOTIDE SEQUENCE [LARGE SCALE GENOMIC DNA]</scope>
    <source>
        <strain evidence="3 4">TWF694</strain>
    </source>
</reference>
<evidence type="ECO:0000313" key="4">
    <source>
        <dbReference type="Proteomes" id="UP001365542"/>
    </source>
</evidence>
<dbReference type="EMBL" id="JAVHJO010000016">
    <property type="protein sequence ID" value="KAK6526348.1"/>
    <property type="molecule type" value="Genomic_DNA"/>
</dbReference>
<feature type="transmembrane region" description="Helical" evidence="1">
    <location>
        <begin position="89"/>
        <end position="108"/>
    </location>
</feature>
<evidence type="ECO:0000313" key="3">
    <source>
        <dbReference type="EMBL" id="KAK6526348.1"/>
    </source>
</evidence>
<keyword evidence="1" id="KW-1133">Transmembrane helix</keyword>
<gene>
    <name evidence="3" type="ORF">TWF694_004946</name>
</gene>
<keyword evidence="1" id="KW-0472">Membrane</keyword>
<feature type="transmembrane region" description="Helical" evidence="1">
    <location>
        <begin position="7"/>
        <end position="27"/>
    </location>
</feature>
<comment type="caution">
    <text evidence="3">The sequence shown here is derived from an EMBL/GenBank/DDBJ whole genome shotgun (WGS) entry which is preliminary data.</text>
</comment>
<dbReference type="PANTHER" id="PTHR37019:SF1">
    <property type="entry name" value="EXPERA DOMAIN-CONTAINING PROTEIN"/>
    <property type="match status" value="1"/>
</dbReference>
<dbReference type="InterPro" id="IPR056121">
    <property type="entry name" value="DUF7704"/>
</dbReference>
<keyword evidence="4" id="KW-1185">Reference proteome</keyword>
<proteinExistence type="predicted"/>
<evidence type="ECO:0000256" key="1">
    <source>
        <dbReference type="SAM" id="Phobius"/>
    </source>
</evidence>
<feature type="transmembrane region" description="Helical" evidence="1">
    <location>
        <begin position="56"/>
        <end position="77"/>
    </location>
</feature>
<dbReference type="Proteomes" id="UP001365542">
    <property type="component" value="Unassembled WGS sequence"/>
</dbReference>
<dbReference type="Pfam" id="PF24803">
    <property type="entry name" value="DUF7704"/>
    <property type="match status" value="1"/>
</dbReference>
<feature type="domain" description="DUF7704" evidence="2">
    <location>
        <begin position="7"/>
        <end position="142"/>
    </location>
</feature>
<keyword evidence="1" id="KW-0812">Transmembrane</keyword>
<protein>
    <recommendedName>
        <fullName evidence="2">DUF7704 domain-containing protein</fullName>
    </recommendedName>
</protein>